<reference evidence="2" key="1">
    <citation type="journal article" date="2019" name="MBio">
        <title>Virus Genomes from Deep Sea Sediments Expand the Ocean Megavirome and Support Independent Origins of Viral Gigantism.</title>
        <authorList>
            <person name="Backstrom D."/>
            <person name="Yutin N."/>
            <person name="Jorgensen S.L."/>
            <person name="Dharamshi J."/>
            <person name="Homa F."/>
            <person name="Zaremba-Niedwiedzka K."/>
            <person name="Spang A."/>
            <person name="Wolf Y.I."/>
            <person name="Koonin E.V."/>
            <person name="Ettema T.J."/>
        </authorList>
    </citation>
    <scope>NUCLEOTIDE SEQUENCE</scope>
</reference>
<dbReference type="GO" id="GO:0003677">
    <property type="term" value="F:DNA binding"/>
    <property type="evidence" value="ECO:0007669"/>
    <property type="project" value="InterPro"/>
</dbReference>
<protein>
    <submittedName>
        <fullName evidence="2">A18-like helicase</fullName>
    </submittedName>
</protein>
<name>A0A481YNX3_9VIRU</name>
<sequence>MNKFKEYIYNSKYKCDKDINISKNEECITSYIKLRHYQKKYIRIAISIIEKNKCCFLYLRTGFGKSITMIDICSKIINEQKLKGYVIIIDNDLDNLQQIKNTIEDITDQDCMFFKGKLKKDKKFDVRFIVCTSIMSKKLSKDLVKNNCSILVLDEIDTQCTSKRISSILRINPQYLIGMSATKERYDGKDKFIDLLFGKNIITCPFPPVNIKFIYCDVEVEVYGRDYRQKYQKYLENISKNDERNRFLYKLIYNIFEKKIKIYKILNIEYNKIKIMIFTERILHIKNLIELLYNKFKKNYEILDLTYTKLKNKNYDFDKIINSFIITKIIENENGDKIKIKRRISTLIGDTVRYYESDILITNPKKAGRGFDESSYCDEHSGDEFNIQIRASSVRSDPRHIQICGRMLRTDLPTIIHVIDGNSYSQNHYNSNIESYEKRDMISSIEEMNVSF</sequence>
<organism evidence="2">
    <name type="scientific">Pithovirus LCDPAC02</name>
    <dbReference type="NCBI Taxonomy" id="2506601"/>
    <lineage>
        <taxon>Viruses</taxon>
        <taxon>Pithoviruses</taxon>
    </lineage>
</organism>
<dbReference type="InterPro" id="IPR027417">
    <property type="entry name" value="P-loop_NTPase"/>
</dbReference>
<keyword evidence="2" id="KW-0547">Nucleotide-binding</keyword>
<dbReference type="GO" id="GO:0004386">
    <property type="term" value="F:helicase activity"/>
    <property type="evidence" value="ECO:0007669"/>
    <property type="project" value="UniProtKB-KW"/>
</dbReference>
<dbReference type="Pfam" id="PF04851">
    <property type="entry name" value="ResIII"/>
    <property type="match status" value="1"/>
</dbReference>
<dbReference type="EMBL" id="MK500299">
    <property type="protein sequence ID" value="QBK84810.1"/>
    <property type="molecule type" value="Genomic_DNA"/>
</dbReference>
<accession>A0A481YNX3</accession>
<dbReference type="GO" id="GO:0016787">
    <property type="term" value="F:hydrolase activity"/>
    <property type="evidence" value="ECO:0007669"/>
    <property type="project" value="InterPro"/>
</dbReference>
<gene>
    <name evidence="2" type="ORF">LCDPAC02_00090</name>
</gene>
<dbReference type="InterPro" id="IPR014001">
    <property type="entry name" value="Helicase_ATP-bd"/>
</dbReference>
<keyword evidence="2" id="KW-0347">Helicase</keyword>
<keyword evidence="2" id="KW-0378">Hydrolase</keyword>
<dbReference type="InterPro" id="IPR006935">
    <property type="entry name" value="Helicase/UvrB_N"/>
</dbReference>
<dbReference type="SUPFAM" id="SSF52540">
    <property type="entry name" value="P-loop containing nucleoside triphosphate hydrolases"/>
    <property type="match status" value="1"/>
</dbReference>
<dbReference type="GO" id="GO:0005524">
    <property type="term" value="F:ATP binding"/>
    <property type="evidence" value="ECO:0007669"/>
    <property type="project" value="InterPro"/>
</dbReference>
<dbReference type="Gene3D" id="3.40.50.300">
    <property type="entry name" value="P-loop containing nucleotide triphosphate hydrolases"/>
    <property type="match status" value="2"/>
</dbReference>
<dbReference type="PROSITE" id="PS51192">
    <property type="entry name" value="HELICASE_ATP_BIND_1"/>
    <property type="match status" value="1"/>
</dbReference>
<evidence type="ECO:0000259" key="1">
    <source>
        <dbReference type="PROSITE" id="PS51192"/>
    </source>
</evidence>
<keyword evidence="2" id="KW-0067">ATP-binding</keyword>
<evidence type="ECO:0000313" key="2">
    <source>
        <dbReference type="EMBL" id="QBK84810.1"/>
    </source>
</evidence>
<proteinExistence type="predicted"/>
<dbReference type="SMART" id="SM00487">
    <property type="entry name" value="DEXDc"/>
    <property type="match status" value="1"/>
</dbReference>
<feature type="domain" description="Helicase ATP-binding" evidence="1">
    <location>
        <begin position="46"/>
        <end position="201"/>
    </location>
</feature>